<evidence type="ECO:0000313" key="2">
    <source>
        <dbReference type="Proteomes" id="UP000199138"/>
    </source>
</evidence>
<protein>
    <submittedName>
        <fullName evidence="1">Uncharacterized protein</fullName>
    </submittedName>
</protein>
<dbReference type="Proteomes" id="UP000199138">
    <property type="component" value="Unassembled WGS sequence"/>
</dbReference>
<reference evidence="1 2" key="1">
    <citation type="submission" date="2016-10" db="EMBL/GenBank/DDBJ databases">
        <authorList>
            <person name="de Groot N.N."/>
        </authorList>
    </citation>
    <scope>NUCLEOTIDE SEQUENCE [LARGE SCALE GENOMIC DNA]</scope>
    <source>
        <strain evidence="1 2">CGMCC 1.12333</strain>
    </source>
</reference>
<gene>
    <name evidence="1" type="ORF">SAMN05216480_10512</name>
</gene>
<evidence type="ECO:0000313" key="1">
    <source>
        <dbReference type="EMBL" id="SFU48727.1"/>
    </source>
</evidence>
<dbReference type="RefSeq" id="WP_143106379.1">
    <property type="nucleotide sequence ID" value="NZ_FPBK01000005.1"/>
</dbReference>
<dbReference type="EMBL" id="FPBK01000005">
    <property type="protein sequence ID" value="SFU48727.1"/>
    <property type="molecule type" value="Genomic_DNA"/>
</dbReference>
<keyword evidence="2" id="KW-1185">Reference proteome</keyword>
<dbReference type="AlphaFoldDB" id="A0A1I7GJT6"/>
<organism evidence="1 2">
    <name type="scientific">Pustulibacterium marinum</name>
    <dbReference type="NCBI Taxonomy" id="1224947"/>
    <lineage>
        <taxon>Bacteria</taxon>
        <taxon>Pseudomonadati</taxon>
        <taxon>Bacteroidota</taxon>
        <taxon>Flavobacteriia</taxon>
        <taxon>Flavobacteriales</taxon>
        <taxon>Flavobacteriaceae</taxon>
        <taxon>Pustulibacterium</taxon>
    </lineage>
</organism>
<dbReference type="STRING" id="1224947.SAMN05216480_10512"/>
<proteinExistence type="predicted"/>
<dbReference type="OrthoDB" id="72471at2"/>
<name>A0A1I7GJT6_9FLAO</name>
<sequence>MTNYKSISFSTPMMEAIIARNKTQTRRPIKELNNYLDNELLSVGPTVINGVLHFEIVLKGIDKTFLIKPQYQPGQTIYVRETFAEFLDEYIYRADNKPSEKFMTWKPSMHMPVEAARKFLHVKSVTVQRVKDITSDQAKAEGVKKIADYGENGYLDYNYPNDSYTDLDAKDSFKSLWISIYKSLAWFKNQYVFAYEFEECEAPDDWNDFVQKKIAQRKPKKVK</sequence>
<accession>A0A1I7GJT6</accession>